<evidence type="ECO:0000313" key="2">
    <source>
        <dbReference type="EMBL" id="KAL2506156.1"/>
    </source>
</evidence>
<feature type="region of interest" description="Disordered" evidence="1">
    <location>
        <begin position="213"/>
        <end position="251"/>
    </location>
</feature>
<protein>
    <submittedName>
        <fullName evidence="2">Ribonuclease H</fullName>
    </submittedName>
</protein>
<dbReference type="Proteomes" id="UP001604336">
    <property type="component" value="Unassembled WGS sequence"/>
</dbReference>
<sequence>MRELEWPQRMAAPPSKRDKRKYCHFHRDNGRDTENCFQLKEELERLLKRGFLARYMKNDRGKEMAVKSPTNPPPRARAVVSNYHQSMKFPMSRGVGCVRTDQHVSRRCYVGSIQVRRAEPVMMLDIEPLNGRIEPLNTTERIKITDGKMLVIGGGIPAEEKEKMIACLRDNLDLFAWTPNDIPGISPTISQHRLGVLPGSKPIKQKKEEFCPRKAGCNKTGGAETASGRFHSRSTISGMASQRRFGEEVQR</sequence>
<comment type="caution">
    <text evidence="2">The sequence shown here is derived from an EMBL/GenBank/DDBJ whole genome shotgun (WGS) entry which is preliminary data.</text>
</comment>
<keyword evidence="3" id="KW-1185">Reference proteome</keyword>
<dbReference type="EMBL" id="JBFOLK010000006">
    <property type="protein sequence ID" value="KAL2506156.1"/>
    <property type="molecule type" value="Genomic_DNA"/>
</dbReference>
<dbReference type="AlphaFoldDB" id="A0ABD1T0L0"/>
<evidence type="ECO:0000256" key="1">
    <source>
        <dbReference type="SAM" id="MobiDB-lite"/>
    </source>
</evidence>
<proteinExistence type="predicted"/>
<evidence type="ECO:0000313" key="3">
    <source>
        <dbReference type="Proteomes" id="UP001604336"/>
    </source>
</evidence>
<accession>A0ABD1T0L0</accession>
<name>A0ABD1T0L0_9LAMI</name>
<reference evidence="3" key="1">
    <citation type="submission" date="2024-07" db="EMBL/GenBank/DDBJ databases">
        <title>Two chromosome-level genome assemblies of Korean endemic species Abeliophyllum distichum and Forsythia ovata (Oleaceae).</title>
        <authorList>
            <person name="Jang H."/>
        </authorList>
    </citation>
    <scope>NUCLEOTIDE SEQUENCE [LARGE SCALE GENOMIC DNA]</scope>
</reference>
<organism evidence="2 3">
    <name type="scientific">Abeliophyllum distichum</name>
    <dbReference type="NCBI Taxonomy" id="126358"/>
    <lineage>
        <taxon>Eukaryota</taxon>
        <taxon>Viridiplantae</taxon>
        <taxon>Streptophyta</taxon>
        <taxon>Embryophyta</taxon>
        <taxon>Tracheophyta</taxon>
        <taxon>Spermatophyta</taxon>
        <taxon>Magnoliopsida</taxon>
        <taxon>eudicotyledons</taxon>
        <taxon>Gunneridae</taxon>
        <taxon>Pentapetalae</taxon>
        <taxon>asterids</taxon>
        <taxon>lamiids</taxon>
        <taxon>Lamiales</taxon>
        <taxon>Oleaceae</taxon>
        <taxon>Forsythieae</taxon>
        <taxon>Abeliophyllum</taxon>
    </lineage>
</organism>
<gene>
    <name evidence="2" type="ORF">Adt_21777</name>
</gene>